<sequence>MSLRQADGRAPAGRRTTSSGIMPARGAALALALALVPAWIAGSVLAQVPGARDLPTAPPVAELAPARPQATESQAGATDPATRRPVAPATDGLTSVIWQLQAYRTKLGLKPAITGNGNGYVAFDENGFRINAGCDTLRGSYWLDDERLLFSPHIASVVSDCPPTLRTQERTVLALLPTVTQMRQSDDELVLLDADARELLTLVRPETAPLQRRVWVLLAYRNRDDTIVPALPKPRFTLRFEDATRLSGVACDEYRGGFVRDQERFLALEGPLTGTRFGCPDPAATRQAEDYLAILGQMDSYRVDAQSLLLRDADGRMIARFAALDPPAEPDDGAALGPSSEPPAPGAMRLPRPAPVGDPSHRGPRIAAQQGELQRDATRIQ</sequence>
<feature type="domain" description="DUF306" evidence="2">
    <location>
        <begin position="93"/>
        <end position="202"/>
    </location>
</feature>
<name>A0ABS1CPK3_9GAMM</name>
<dbReference type="InterPro" id="IPR053147">
    <property type="entry name" value="Hsp_HslJ-like"/>
</dbReference>
<dbReference type="Pfam" id="PF03724">
    <property type="entry name" value="META"/>
    <property type="match status" value="2"/>
</dbReference>
<accession>A0ABS1CPK3</accession>
<feature type="domain" description="DUF306" evidence="2">
    <location>
        <begin position="209"/>
        <end position="321"/>
    </location>
</feature>
<proteinExistence type="predicted"/>
<gene>
    <name evidence="3" type="ORF">CKO31_24710</name>
</gene>
<evidence type="ECO:0000256" key="1">
    <source>
        <dbReference type="SAM" id="MobiDB-lite"/>
    </source>
</evidence>
<dbReference type="InterPro" id="IPR038670">
    <property type="entry name" value="HslJ-like_sf"/>
</dbReference>
<dbReference type="Gene3D" id="2.40.128.270">
    <property type="match status" value="2"/>
</dbReference>
<dbReference type="InterPro" id="IPR005184">
    <property type="entry name" value="DUF306_Meta_HslJ"/>
</dbReference>
<dbReference type="PANTHER" id="PTHR35535">
    <property type="entry name" value="HEAT SHOCK PROTEIN HSLJ"/>
    <property type="match status" value="1"/>
</dbReference>
<evidence type="ECO:0000259" key="2">
    <source>
        <dbReference type="Pfam" id="PF03724"/>
    </source>
</evidence>
<evidence type="ECO:0000313" key="4">
    <source>
        <dbReference type="Proteomes" id="UP000748752"/>
    </source>
</evidence>
<feature type="region of interest" description="Disordered" evidence="1">
    <location>
        <begin position="64"/>
        <end position="88"/>
    </location>
</feature>
<dbReference type="EMBL" id="NRRV01000134">
    <property type="protein sequence ID" value="MBK1633874.1"/>
    <property type="molecule type" value="Genomic_DNA"/>
</dbReference>
<comment type="caution">
    <text evidence="3">The sequence shown here is derived from an EMBL/GenBank/DDBJ whole genome shotgun (WGS) entry which is preliminary data.</text>
</comment>
<dbReference type="PANTHER" id="PTHR35535:SF2">
    <property type="entry name" value="DUF306 DOMAIN-CONTAINING PROTEIN"/>
    <property type="match status" value="1"/>
</dbReference>
<evidence type="ECO:0000313" key="3">
    <source>
        <dbReference type="EMBL" id="MBK1633874.1"/>
    </source>
</evidence>
<protein>
    <recommendedName>
        <fullName evidence="2">DUF306 domain-containing protein</fullName>
    </recommendedName>
</protein>
<reference evidence="3 4" key="1">
    <citation type="journal article" date="2020" name="Microorganisms">
        <title>Osmotic Adaptation and Compatible Solute Biosynthesis of Phototrophic Bacteria as Revealed from Genome Analyses.</title>
        <authorList>
            <person name="Imhoff J.F."/>
            <person name="Rahn T."/>
            <person name="Kunzel S."/>
            <person name="Keller A."/>
            <person name="Neulinger S.C."/>
        </authorList>
    </citation>
    <scope>NUCLEOTIDE SEQUENCE [LARGE SCALE GENOMIC DNA]</scope>
    <source>
        <strain evidence="3 4">DSM 6210</strain>
    </source>
</reference>
<dbReference type="Proteomes" id="UP000748752">
    <property type="component" value="Unassembled WGS sequence"/>
</dbReference>
<feature type="region of interest" description="Disordered" evidence="1">
    <location>
        <begin position="325"/>
        <end position="381"/>
    </location>
</feature>
<keyword evidence="4" id="KW-1185">Reference proteome</keyword>
<organism evidence="3 4">
    <name type="scientific">Thiohalocapsa halophila</name>
    <dbReference type="NCBI Taxonomy" id="69359"/>
    <lineage>
        <taxon>Bacteria</taxon>
        <taxon>Pseudomonadati</taxon>
        <taxon>Pseudomonadota</taxon>
        <taxon>Gammaproteobacteria</taxon>
        <taxon>Chromatiales</taxon>
        <taxon>Chromatiaceae</taxon>
        <taxon>Thiohalocapsa</taxon>
    </lineage>
</organism>